<evidence type="ECO:0000313" key="7">
    <source>
        <dbReference type="EMBL" id="PIR89023.1"/>
    </source>
</evidence>
<comment type="caution">
    <text evidence="7">The sequence shown here is derived from an EMBL/GenBank/DDBJ whole genome shotgun (WGS) entry which is preliminary data.</text>
</comment>
<dbReference type="Gene3D" id="1.10.1740.10">
    <property type="match status" value="1"/>
</dbReference>
<gene>
    <name evidence="7" type="ORF">COU07_03995</name>
</gene>
<dbReference type="PANTHER" id="PTHR43133">
    <property type="entry name" value="RNA POLYMERASE ECF-TYPE SIGMA FACTO"/>
    <property type="match status" value="1"/>
</dbReference>
<keyword evidence="2" id="KW-0805">Transcription regulation</keyword>
<dbReference type="InterPro" id="IPR036388">
    <property type="entry name" value="WH-like_DNA-bd_sf"/>
</dbReference>
<dbReference type="Pfam" id="PF08281">
    <property type="entry name" value="Sigma70_r4_2"/>
    <property type="match status" value="1"/>
</dbReference>
<evidence type="ECO:0000256" key="3">
    <source>
        <dbReference type="ARBA" id="ARBA00023082"/>
    </source>
</evidence>
<dbReference type="InterPro" id="IPR013249">
    <property type="entry name" value="RNA_pol_sigma70_r4_t2"/>
</dbReference>
<dbReference type="GO" id="GO:0003677">
    <property type="term" value="F:DNA binding"/>
    <property type="evidence" value="ECO:0007669"/>
    <property type="project" value="InterPro"/>
</dbReference>
<evidence type="ECO:0000259" key="6">
    <source>
        <dbReference type="Pfam" id="PF08281"/>
    </source>
</evidence>
<dbReference type="AlphaFoldDB" id="A0A2H0URP4"/>
<dbReference type="Proteomes" id="UP000231157">
    <property type="component" value="Unassembled WGS sequence"/>
</dbReference>
<dbReference type="InterPro" id="IPR014284">
    <property type="entry name" value="RNA_pol_sigma-70_dom"/>
</dbReference>
<evidence type="ECO:0000313" key="8">
    <source>
        <dbReference type="Proteomes" id="UP000231157"/>
    </source>
</evidence>
<keyword evidence="3" id="KW-0731">Sigma factor</keyword>
<dbReference type="Gene3D" id="1.10.10.10">
    <property type="entry name" value="Winged helix-like DNA-binding domain superfamily/Winged helix DNA-binding domain"/>
    <property type="match status" value="1"/>
</dbReference>
<name>A0A2H0URP4_9BACT</name>
<dbReference type="SUPFAM" id="SSF88659">
    <property type="entry name" value="Sigma3 and sigma4 domains of RNA polymerase sigma factors"/>
    <property type="match status" value="1"/>
</dbReference>
<evidence type="ECO:0000256" key="1">
    <source>
        <dbReference type="ARBA" id="ARBA00010641"/>
    </source>
</evidence>
<evidence type="ECO:0000256" key="2">
    <source>
        <dbReference type="ARBA" id="ARBA00023015"/>
    </source>
</evidence>
<evidence type="ECO:0008006" key="9">
    <source>
        <dbReference type="Google" id="ProtNLM"/>
    </source>
</evidence>
<dbReference type="EMBL" id="PFAZ01000009">
    <property type="protein sequence ID" value="PIR89023.1"/>
    <property type="molecule type" value="Genomic_DNA"/>
</dbReference>
<reference evidence="8" key="1">
    <citation type="submission" date="2017-09" db="EMBL/GenBank/DDBJ databases">
        <title>Depth-based differentiation of microbial function through sediment-hosted aquifers and enrichment of novel symbionts in the deep terrestrial subsurface.</title>
        <authorList>
            <person name="Probst A.J."/>
            <person name="Ladd B."/>
            <person name="Jarett J.K."/>
            <person name="Geller-Mcgrath D.E."/>
            <person name="Sieber C.M.K."/>
            <person name="Emerson J.B."/>
            <person name="Anantharaman K."/>
            <person name="Thomas B.C."/>
            <person name="Malmstrom R."/>
            <person name="Stieglmeier M."/>
            <person name="Klingl A."/>
            <person name="Woyke T."/>
            <person name="Ryan C.M."/>
            <person name="Banfield J.F."/>
        </authorList>
    </citation>
    <scope>NUCLEOTIDE SEQUENCE [LARGE SCALE GENOMIC DNA]</scope>
</reference>
<proteinExistence type="inferred from homology"/>
<protein>
    <recommendedName>
        <fullName evidence="9">RNA polymerase subunit sigma-70</fullName>
    </recommendedName>
</protein>
<comment type="similarity">
    <text evidence="1">Belongs to the sigma-70 factor family. ECF subfamily.</text>
</comment>
<dbReference type="GO" id="GO:0006352">
    <property type="term" value="P:DNA-templated transcription initiation"/>
    <property type="evidence" value="ECO:0007669"/>
    <property type="project" value="InterPro"/>
</dbReference>
<feature type="domain" description="RNA polymerase sigma-70 region 2" evidence="5">
    <location>
        <begin position="45"/>
        <end position="112"/>
    </location>
</feature>
<evidence type="ECO:0000259" key="5">
    <source>
        <dbReference type="Pfam" id="PF04542"/>
    </source>
</evidence>
<feature type="domain" description="RNA polymerase sigma factor 70 region 4 type 2" evidence="6">
    <location>
        <begin position="142"/>
        <end position="191"/>
    </location>
</feature>
<dbReference type="NCBIfam" id="TIGR02937">
    <property type="entry name" value="sigma70-ECF"/>
    <property type="match status" value="1"/>
</dbReference>
<dbReference type="Pfam" id="PF04542">
    <property type="entry name" value="Sigma70_r2"/>
    <property type="match status" value="1"/>
</dbReference>
<keyword evidence="4" id="KW-0804">Transcription</keyword>
<dbReference type="InterPro" id="IPR013325">
    <property type="entry name" value="RNA_pol_sigma_r2"/>
</dbReference>
<dbReference type="InterPro" id="IPR007627">
    <property type="entry name" value="RNA_pol_sigma70_r2"/>
</dbReference>
<dbReference type="InterPro" id="IPR039425">
    <property type="entry name" value="RNA_pol_sigma-70-like"/>
</dbReference>
<dbReference type="SUPFAM" id="SSF88946">
    <property type="entry name" value="Sigma2 domain of RNA polymerase sigma factors"/>
    <property type="match status" value="1"/>
</dbReference>
<evidence type="ECO:0000256" key="4">
    <source>
        <dbReference type="ARBA" id="ARBA00023163"/>
    </source>
</evidence>
<dbReference type="InterPro" id="IPR013324">
    <property type="entry name" value="RNA_pol_sigma_r3/r4-like"/>
</dbReference>
<dbReference type="GO" id="GO:0016987">
    <property type="term" value="F:sigma factor activity"/>
    <property type="evidence" value="ECO:0007669"/>
    <property type="project" value="UniProtKB-KW"/>
</dbReference>
<sequence length="215" mass="25081">MKIVYDDNIGITVTKDLAIRFIMLEREKNLIQEAKSGESKAFEALYNHYITPIYRFIYMRVSQTQEAEDLTHEVFVSAWQSIGTYTDKGFPFSSWLYQIARNKVIDHYRTKKNHTSVDEIEGDFLKSDSNIELDLENILSIEKVKSLIQKLTPDQQDVILMRFMNDQSHKDIAKVMKKSEGAVRLMQHRAINTLKKLSSKKPKTKSIFPNIQEML</sequence>
<dbReference type="PANTHER" id="PTHR43133:SF57">
    <property type="entry name" value="RNA POLYMERASE SIGMA-70 FACTOR"/>
    <property type="match status" value="1"/>
</dbReference>
<organism evidence="7 8">
    <name type="scientific">Candidatus Harrisonbacteria bacterium CG10_big_fil_rev_8_21_14_0_10_40_38</name>
    <dbReference type="NCBI Taxonomy" id="1974583"/>
    <lineage>
        <taxon>Bacteria</taxon>
        <taxon>Candidatus Harrisoniibacteriota</taxon>
    </lineage>
</organism>
<accession>A0A2H0URP4</accession>
<dbReference type="CDD" id="cd06171">
    <property type="entry name" value="Sigma70_r4"/>
    <property type="match status" value="1"/>
</dbReference>